<comment type="function">
    <text evidence="14">Carrier of the growing fatty acid chain in fatty acid biosynthesis.</text>
</comment>
<comment type="pathway">
    <text evidence="2">Lipid metabolism; fatty acid biosynthesis.</text>
</comment>
<dbReference type="Gene3D" id="1.10.1200.10">
    <property type="entry name" value="ACP-like"/>
    <property type="match status" value="1"/>
</dbReference>
<evidence type="ECO:0000256" key="8">
    <source>
        <dbReference type="ARBA" id="ARBA00022832"/>
    </source>
</evidence>
<dbReference type="InterPro" id="IPR009081">
    <property type="entry name" value="PP-bd_ACP"/>
</dbReference>
<feature type="domain" description="Carrier" evidence="15">
    <location>
        <begin position="66"/>
        <end position="144"/>
    </location>
</feature>
<comment type="similarity">
    <text evidence="3">Belongs to the acyl carrier protein (ACP) family.</text>
</comment>
<dbReference type="OrthoDB" id="448946at2759"/>
<keyword evidence="17" id="KW-1185">Reference proteome</keyword>
<dbReference type="HOGENOM" id="CLU_108696_0_0_1"/>
<dbReference type="SUPFAM" id="SSF47336">
    <property type="entry name" value="ACP-like"/>
    <property type="match status" value="1"/>
</dbReference>
<proteinExistence type="inferred from homology"/>
<dbReference type="eggNOG" id="KOG1748">
    <property type="taxonomic scope" value="Eukaryota"/>
</dbReference>
<keyword evidence="8" id="KW-0276">Fatty acid metabolism</keyword>
<keyword evidence="12" id="KW-0496">Mitochondrion</keyword>
<dbReference type="InterPro" id="IPR003231">
    <property type="entry name" value="ACP"/>
</dbReference>
<evidence type="ECO:0000256" key="3">
    <source>
        <dbReference type="ARBA" id="ARBA00010930"/>
    </source>
</evidence>
<dbReference type="PROSITE" id="PS00012">
    <property type="entry name" value="PHOSPHOPANTETHEINE"/>
    <property type="match status" value="1"/>
</dbReference>
<evidence type="ECO:0000313" key="17">
    <source>
        <dbReference type="Proteomes" id="UP000005018"/>
    </source>
</evidence>
<dbReference type="FunFam" id="1.10.1200.10:FF:000003">
    <property type="entry name" value="Acyl carrier protein"/>
    <property type="match status" value="1"/>
</dbReference>
<dbReference type="NCBIfam" id="TIGR00517">
    <property type="entry name" value="acyl_carrier"/>
    <property type="match status" value="1"/>
</dbReference>
<keyword evidence="6 14" id="KW-0444">Lipid biosynthesis</keyword>
<dbReference type="HAMAP" id="MF_01217">
    <property type="entry name" value="Acyl_carrier"/>
    <property type="match status" value="1"/>
</dbReference>
<evidence type="ECO:0000256" key="2">
    <source>
        <dbReference type="ARBA" id="ARBA00005194"/>
    </source>
</evidence>
<reference evidence="16 17" key="1">
    <citation type="journal article" date="2012" name="PLoS ONE">
        <title>Sequence and analysis of the genome of the pathogenic yeast Candida orthopsilosis.</title>
        <authorList>
            <person name="Riccombeni A."/>
            <person name="Vidanes G."/>
            <person name="Proux-Wera E."/>
            <person name="Wolfe K.H."/>
            <person name="Butler G."/>
        </authorList>
    </citation>
    <scope>NUCLEOTIDE SEQUENCE [LARGE SCALE GENOMIC DNA]</scope>
    <source>
        <strain evidence="16 17">Co 90-125</strain>
    </source>
</reference>
<dbReference type="NCBIfam" id="NF002148">
    <property type="entry name" value="PRK00982.1-2"/>
    <property type="match status" value="1"/>
</dbReference>
<dbReference type="PANTHER" id="PTHR20863">
    <property type="entry name" value="ACYL CARRIER PROTEIN"/>
    <property type="match status" value="1"/>
</dbReference>
<evidence type="ECO:0000256" key="12">
    <source>
        <dbReference type="ARBA" id="ARBA00023128"/>
    </source>
</evidence>
<sequence>MFRNNLLRSLRTANRSLFTSTTAATTKLITSRTIMPSVAQLSIKQQQQAYLNFARSYAGFPALTRDVAKERIIELLEGFDKVDSAKTGEITESASFVQDLGLDSLDVVEVVMELEHEFNIQIPDNEADSLKTVGQAIDYIMAQPDAC</sequence>
<evidence type="ECO:0000256" key="7">
    <source>
        <dbReference type="ARBA" id="ARBA00022553"/>
    </source>
</evidence>
<evidence type="ECO:0000256" key="9">
    <source>
        <dbReference type="ARBA" id="ARBA00022946"/>
    </source>
</evidence>
<evidence type="ECO:0000256" key="10">
    <source>
        <dbReference type="ARBA" id="ARBA00022982"/>
    </source>
</evidence>
<keyword evidence="11" id="KW-0443">Lipid metabolism</keyword>
<accession>H8WZL2</accession>
<keyword evidence="7" id="KW-0597">Phosphoprotein</keyword>
<evidence type="ECO:0000256" key="13">
    <source>
        <dbReference type="ARBA" id="ARBA00023160"/>
    </source>
</evidence>
<dbReference type="Pfam" id="PF00550">
    <property type="entry name" value="PP-binding"/>
    <property type="match status" value="1"/>
</dbReference>
<evidence type="ECO:0000256" key="14">
    <source>
        <dbReference type="RuleBase" id="RU000722"/>
    </source>
</evidence>
<evidence type="ECO:0000256" key="5">
    <source>
        <dbReference type="ARBA" id="ARBA00022450"/>
    </source>
</evidence>
<dbReference type="GO" id="GO:0099128">
    <property type="term" value="C:mitochondrial [2Fe-2S] assembly complex"/>
    <property type="evidence" value="ECO:0007669"/>
    <property type="project" value="UniProtKB-ARBA"/>
</dbReference>
<dbReference type="InterPro" id="IPR036736">
    <property type="entry name" value="ACP-like_sf"/>
</dbReference>
<dbReference type="PROSITE" id="PS50075">
    <property type="entry name" value="CARRIER"/>
    <property type="match status" value="1"/>
</dbReference>
<dbReference type="EMBL" id="HE681720">
    <property type="protein sequence ID" value="CCG22207.1"/>
    <property type="molecule type" value="Genomic_DNA"/>
</dbReference>
<keyword evidence="4" id="KW-0813">Transport</keyword>
<dbReference type="PANTHER" id="PTHR20863:SF28">
    <property type="entry name" value="ACYL CARRIER PROTEIN, MITOCHONDRIAL"/>
    <property type="match status" value="1"/>
</dbReference>
<gene>
    <name evidence="16" type="ORF">CORT_0B04990</name>
</gene>
<evidence type="ECO:0000313" key="16">
    <source>
        <dbReference type="EMBL" id="CCG22207.1"/>
    </source>
</evidence>
<evidence type="ECO:0000256" key="4">
    <source>
        <dbReference type="ARBA" id="ARBA00022448"/>
    </source>
</evidence>
<dbReference type="AlphaFoldDB" id="H8WZL2"/>
<evidence type="ECO:0000259" key="15">
    <source>
        <dbReference type="PROSITE" id="PS50075"/>
    </source>
</evidence>
<dbReference type="KEGG" id="cot:CORT_0B04990"/>
<dbReference type="GeneID" id="14538834"/>
<dbReference type="NCBIfam" id="NF002150">
    <property type="entry name" value="PRK00982.1-4"/>
    <property type="match status" value="1"/>
</dbReference>
<evidence type="ECO:0000256" key="6">
    <source>
        <dbReference type="ARBA" id="ARBA00022516"/>
    </source>
</evidence>
<dbReference type="GO" id="GO:0000035">
    <property type="term" value="F:acyl binding"/>
    <property type="evidence" value="ECO:0007669"/>
    <property type="project" value="TreeGrafter"/>
</dbReference>
<dbReference type="Proteomes" id="UP000005018">
    <property type="component" value="Chromosome 2"/>
</dbReference>
<keyword evidence="5 14" id="KW-0596">Phosphopantetheine</keyword>
<dbReference type="GO" id="GO:0000036">
    <property type="term" value="F:acyl carrier activity"/>
    <property type="evidence" value="ECO:0007669"/>
    <property type="project" value="TreeGrafter"/>
</dbReference>
<organism evidence="16 17">
    <name type="scientific">Candida orthopsilosis (strain 90-125)</name>
    <name type="common">Yeast</name>
    <dbReference type="NCBI Taxonomy" id="1136231"/>
    <lineage>
        <taxon>Eukaryota</taxon>
        <taxon>Fungi</taxon>
        <taxon>Dikarya</taxon>
        <taxon>Ascomycota</taxon>
        <taxon>Saccharomycotina</taxon>
        <taxon>Pichiomycetes</taxon>
        <taxon>Debaryomycetaceae</taxon>
        <taxon>Candida/Lodderomyces clade</taxon>
        <taxon>Candida</taxon>
    </lineage>
</organism>
<evidence type="ECO:0000256" key="1">
    <source>
        <dbReference type="ARBA" id="ARBA00004173"/>
    </source>
</evidence>
<keyword evidence="13 14" id="KW-0275">Fatty acid biosynthesis</keyword>
<dbReference type="InterPro" id="IPR006162">
    <property type="entry name" value="Ppantetheine_attach_site"/>
</dbReference>
<protein>
    <recommendedName>
        <fullName evidence="14">Acyl carrier protein</fullName>
    </recommendedName>
</protein>
<keyword evidence="10" id="KW-0249">Electron transport</keyword>
<name>H8WZL2_CANO9</name>
<keyword evidence="9" id="KW-0809">Transit peptide</keyword>
<dbReference type="RefSeq" id="XP_003867644.1">
    <property type="nucleotide sequence ID" value="XM_003867596.1"/>
</dbReference>
<comment type="subcellular location">
    <subcellularLocation>
        <location evidence="1">Mitochondrion</location>
    </subcellularLocation>
</comment>
<evidence type="ECO:0000256" key="11">
    <source>
        <dbReference type="ARBA" id="ARBA00023098"/>
    </source>
</evidence>